<dbReference type="SUPFAM" id="SSF74653">
    <property type="entry name" value="TolA/TonB C-terminal domain"/>
    <property type="match status" value="1"/>
</dbReference>
<keyword evidence="7" id="KW-0653">Protein transport</keyword>
<reference evidence="12 13" key="1">
    <citation type="journal article" date="2020" name="Arch. Microbiol.">
        <title>Bradyrhizobium campsiandrae sp. nov., a nitrogen-fixing bacterial strain isolated from a native leguminous tree from the Amazon adapted to flooded conditions.</title>
        <authorList>
            <person name="Cabral Michel D."/>
            <person name="Martins da Costa E."/>
            <person name="Azarias Guimaraes A."/>
            <person name="Soares de Carvalho T."/>
            <person name="Santos de Castro Caputo P."/>
            <person name="Willems A."/>
            <person name="de Souza Moreira F.M."/>
        </authorList>
    </citation>
    <scope>NUCLEOTIDE SEQUENCE [LARGE SCALE GENOMIC DNA]</scope>
    <source>
        <strain evidence="13">INPA 384B</strain>
    </source>
</reference>
<dbReference type="Proteomes" id="UP000639516">
    <property type="component" value="Unassembled WGS sequence"/>
</dbReference>
<keyword evidence="6" id="KW-0812">Transmembrane</keyword>
<comment type="similarity">
    <text evidence="2">Belongs to the TonB family.</text>
</comment>
<dbReference type="EMBL" id="JAATTO010000026">
    <property type="protein sequence ID" value="MBC9980343.1"/>
    <property type="molecule type" value="Genomic_DNA"/>
</dbReference>
<dbReference type="InterPro" id="IPR051045">
    <property type="entry name" value="TonB-dependent_transducer"/>
</dbReference>
<evidence type="ECO:0000256" key="8">
    <source>
        <dbReference type="ARBA" id="ARBA00022989"/>
    </source>
</evidence>
<feature type="domain" description="TonB C-terminal" evidence="11">
    <location>
        <begin position="33"/>
        <end position="128"/>
    </location>
</feature>
<feature type="chain" id="PRO_5045714954" evidence="10">
    <location>
        <begin position="20"/>
        <end position="153"/>
    </location>
</feature>
<dbReference type="RefSeq" id="WP_188100042.1">
    <property type="nucleotide sequence ID" value="NZ_JAANIH010000015.1"/>
</dbReference>
<evidence type="ECO:0000256" key="3">
    <source>
        <dbReference type="ARBA" id="ARBA00022448"/>
    </source>
</evidence>
<evidence type="ECO:0000259" key="11">
    <source>
        <dbReference type="PROSITE" id="PS52015"/>
    </source>
</evidence>
<dbReference type="Pfam" id="PF03544">
    <property type="entry name" value="TonB_C"/>
    <property type="match status" value="1"/>
</dbReference>
<evidence type="ECO:0000313" key="13">
    <source>
        <dbReference type="Proteomes" id="UP000639516"/>
    </source>
</evidence>
<dbReference type="InterPro" id="IPR006260">
    <property type="entry name" value="TonB/TolA_C"/>
</dbReference>
<evidence type="ECO:0000313" key="12">
    <source>
        <dbReference type="EMBL" id="MBC9980343.1"/>
    </source>
</evidence>
<evidence type="ECO:0000256" key="4">
    <source>
        <dbReference type="ARBA" id="ARBA00022475"/>
    </source>
</evidence>
<evidence type="ECO:0000256" key="6">
    <source>
        <dbReference type="ARBA" id="ARBA00022692"/>
    </source>
</evidence>
<proteinExistence type="inferred from homology"/>
<evidence type="ECO:0000256" key="10">
    <source>
        <dbReference type="SAM" id="SignalP"/>
    </source>
</evidence>
<feature type="signal peptide" evidence="10">
    <location>
        <begin position="1"/>
        <end position="19"/>
    </location>
</feature>
<dbReference type="Gene3D" id="3.30.1150.10">
    <property type="match status" value="1"/>
</dbReference>
<keyword evidence="4" id="KW-1003">Cell membrane</keyword>
<evidence type="ECO:0000256" key="7">
    <source>
        <dbReference type="ARBA" id="ARBA00022927"/>
    </source>
</evidence>
<keyword evidence="9" id="KW-0472">Membrane</keyword>
<keyword evidence="10" id="KW-0732">Signal</keyword>
<evidence type="ECO:0000256" key="5">
    <source>
        <dbReference type="ARBA" id="ARBA00022519"/>
    </source>
</evidence>
<keyword evidence="8" id="KW-1133">Transmembrane helix</keyword>
<name>A0ABR7U929_9BRAD</name>
<keyword evidence="5" id="KW-0997">Cell inner membrane</keyword>
<evidence type="ECO:0000256" key="9">
    <source>
        <dbReference type="ARBA" id="ARBA00023136"/>
    </source>
</evidence>
<organism evidence="12 13">
    <name type="scientific">Bradyrhizobium campsiandrae</name>
    <dbReference type="NCBI Taxonomy" id="1729892"/>
    <lineage>
        <taxon>Bacteria</taxon>
        <taxon>Pseudomonadati</taxon>
        <taxon>Pseudomonadota</taxon>
        <taxon>Alphaproteobacteria</taxon>
        <taxon>Hyphomicrobiales</taxon>
        <taxon>Nitrobacteraceae</taxon>
        <taxon>Bradyrhizobium</taxon>
    </lineage>
</organism>
<evidence type="ECO:0000256" key="1">
    <source>
        <dbReference type="ARBA" id="ARBA00004383"/>
    </source>
</evidence>
<evidence type="ECO:0000256" key="2">
    <source>
        <dbReference type="ARBA" id="ARBA00006555"/>
    </source>
</evidence>
<keyword evidence="13" id="KW-1185">Reference proteome</keyword>
<dbReference type="PANTHER" id="PTHR33446:SF2">
    <property type="entry name" value="PROTEIN TONB"/>
    <property type="match status" value="1"/>
</dbReference>
<keyword evidence="3" id="KW-0813">Transport</keyword>
<dbReference type="PROSITE" id="PS52015">
    <property type="entry name" value="TONB_CTD"/>
    <property type="match status" value="1"/>
</dbReference>
<dbReference type="InterPro" id="IPR037682">
    <property type="entry name" value="TonB_C"/>
</dbReference>
<protein>
    <submittedName>
        <fullName evidence="12">TonB family protein</fullName>
    </submittedName>
</protein>
<comment type="subcellular location">
    <subcellularLocation>
        <location evidence="1">Cell inner membrane</location>
        <topology evidence="1">Single-pass membrane protein</topology>
        <orientation evidence="1">Periplasmic side</orientation>
    </subcellularLocation>
</comment>
<accession>A0ABR7U929</accession>
<sequence length="153" mass="16586">MRFFFLAALGLLVAYPTHAEPDTLDRQANSVEIWKRRLSLQLASKKTFPSNAPAEGGTARVVFVLDRTGNLVSSALVESTGSSELDAAALAMVEAAAPFPEPPADIEEDNLRFTVPVIFHAKREMPWRNPLPAEAAADEAKVNAKLHSICRGC</sequence>
<comment type="caution">
    <text evidence="12">The sequence shown here is derived from an EMBL/GenBank/DDBJ whole genome shotgun (WGS) entry which is preliminary data.</text>
</comment>
<gene>
    <name evidence="12" type="ORF">HA482_19260</name>
</gene>
<dbReference type="NCBIfam" id="TIGR01352">
    <property type="entry name" value="tonB_Cterm"/>
    <property type="match status" value="1"/>
</dbReference>
<dbReference type="PANTHER" id="PTHR33446">
    <property type="entry name" value="PROTEIN TONB-RELATED"/>
    <property type="match status" value="1"/>
</dbReference>